<name>A0A9D4LHJ4_DREPO</name>
<comment type="caution">
    <text evidence="2">The sequence shown here is derived from an EMBL/GenBank/DDBJ whole genome shotgun (WGS) entry which is preliminary data.</text>
</comment>
<protein>
    <submittedName>
        <fullName evidence="2">Uncharacterized protein</fullName>
    </submittedName>
</protein>
<feature type="region of interest" description="Disordered" evidence="1">
    <location>
        <begin position="35"/>
        <end position="54"/>
    </location>
</feature>
<reference evidence="2" key="1">
    <citation type="journal article" date="2019" name="bioRxiv">
        <title>The Genome of the Zebra Mussel, Dreissena polymorpha: A Resource for Invasive Species Research.</title>
        <authorList>
            <person name="McCartney M.A."/>
            <person name="Auch B."/>
            <person name="Kono T."/>
            <person name="Mallez S."/>
            <person name="Zhang Y."/>
            <person name="Obille A."/>
            <person name="Becker A."/>
            <person name="Abrahante J.E."/>
            <person name="Garbe J."/>
            <person name="Badalamenti J.P."/>
            <person name="Herman A."/>
            <person name="Mangelson H."/>
            <person name="Liachko I."/>
            <person name="Sullivan S."/>
            <person name="Sone E.D."/>
            <person name="Koren S."/>
            <person name="Silverstein K.A.T."/>
            <person name="Beckman K.B."/>
            <person name="Gohl D.M."/>
        </authorList>
    </citation>
    <scope>NUCLEOTIDE SEQUENCE</scope>
    <source>
        <strain evidence="2">Duluth1</strain>
        <tissue evidence="2">Whole animal</tissue>
    </source>
</reference>
<evidence type="ECO:0000313" key="3">
    <source>
        <dbReference type="Proteomes" id="UP000828390"/>
    </source>
</evidence>
<dbReference type="Proteomes" id="UP000828390">
    <property type="component" value="Unassembled WGS sequence"/>
</dbReference>
<dbReference type="AlphaFoldDB" id="A0A9D4LHJ4"/>
<reference evidence="2" key="2">
    <citation type="submission" date="2020-11" db="EMBL/GenBank/DDBJ databases">
        <authorList>
            <person name="McCartney M.A."/>
            <person name="Auch B."/>
            <person name="Kono T."/>
            <person name="Mallez S."/>
            <person name="Becker A."/>
            <person name="Gohl D.M."/>
            <person name="Silverstein K.A.T."/>
            <person name="Koren S."/>
            <person name="Bechman K.B."/>
            <person name="Herman A."/>
            <person name="Abrahante J.E."/>
            <person name="Garbe J."/>
        </authorList>
    </citation>
    <scope>NUCLEOTIDE SEQUENCE</scope>
    <source>
        <strain evidence="2">Duluth1</strain>
        <tissue evidence="2">Whole animal</tissue>
    </source>
</reference>
<evidence type="ECO:0000313" key="2">
    <source>
        <dbReference type="EMBL" id="KAH3857889.1"/>
    </source>
</evidence>
<proteinExistence type="predicted"/>
<evidence type="ECO:0000256" key="1">
    <source>
        <dbReference type="SAM" id="MobiDB-lite"/>
    </source>
</evidence>
<sequence length="54" mass="5940">MTCPFRRTLFVRTVARHVVTAYAFLTMAGEGAVHPKGTTVTSLKKPHIDHSTIS</sequence>
<keyword evidence="3" id="KW-1185">Reference proteome</keyword>
<gene>
    <name evidence="2" type="ORF">DPMN_100505</name>
</gene>
<accession>A0A9D4LHJ4</accession>
<dbReference type="EMBL" id="JAIWYP010000003">
    <property type="protein sequence ID" value="KAH3857889.1"/>
    <property type="molecule type" value="Genomic_DNA"/>
</dbReference>
<organism evidence="2 3">
    <name type="scientific">Dreissena polymorpha</name>
    <name type="common">Zebra mussel</name>
    <name type="synonym">Mytilus polymorpha</name>
    <dbReference type="NCBI Taxonomy" id="45954"/>
    <lineage>
        <taxon>Eukaryota</taxon>
        <taxon>Metazoa</taxon>
        <taxon>Spiralia</taxon>
        <taxon>Lophotrochozoa</taxon>
        <taxon>Mollusca</taxon>
        <taxon>Bivalvia</taxon>
        <taxon>Autobranchia</taxon>
        <taxon>Heteroconchia</taxon>
        <taxon>Euheterodonta</taxon>
        <taxon>Imparidentia</taxon>
        <taxon>Neoheterodontei</taxon>
        <taxon>Myida</taxon>
        <taxon>Dreissenoidea</taxon>
        <taxon>Dreissenidae</taxon>
        <taxon>Dreissena</taxon>
    </lineage>
</organism>